<dbReference type="GO" id="GO:0005524">
    <property type="term" value="F:ATP binding"/>
    <property type="evidence" value="ECO:0007669"/>
    <property type="project" value="UniProtKB-KW"/>
</dbReference>
<dbReference type="InterPro" id="IPR017998">
    <property type="entry name" value="Chaperone_TCP-1"/>
</dbReference>
<gene>
    <name evidence="4" type="ORF">MERR_LOCUS23235</name>
</gene>
<protein>
    <submittedName>
        <fullName evidence="4">Uncharacterized protein</fullName>
    </submittedName>
</protein>
<dbReference type="InterPro" id="IPR027409">
    <property type="entry name" value="GroEL-like_apical_dom_sf"/>
</dbReference>
<dbReference type="OrthoDB" id="1739250at2759"/>
<evidence type="ECO:0000256" key="1">
    <source>
        <dbReference type="ARBA" id="ARBA00022741"/>
    </source>
</evidence>
<dbReference type="SUPFAM" id="SSF52029">
    <property type="entry name" value="GroEL apical domain-like"/>
    <property type="match status" value="1"/>
</dbReference>
<proteinExistence type="predicted"/>
<keyword evidence="5" id="KW-1185">Reference proteome</keyword>
<dbReference type="PANTHER" id="PTHR11353">
    <property type="entry name" value="CHAPERONIN"/>
    <property type="match status" value="1"/>
</dbReference>
<dbReference type="EMBL" id="CACVBM020001163">
    <property type="protein sequence ID" value="CAA7036000.1"/>
    <property type="molecule type" value="Genomic_DNA"/>
</dbReference>
<dbReference type="GO" id="GO:0140662">
    <property type="term" value="F:ATP-dependent protein folding chaperone"/>
    <property type="evidence" value="ECO:0007669"/>
    <property type="project" value="InterPro"/>
</dbReference>
<evidence type="ECO:0000313" key="5">
    <source>
        <dbReference type="Proteomes" id="UP000467841"/>
    </source>
</evidence>
<evidence type="ECO:0000256" key="3">
    <source>
        <dbReference type="ARBA" id="ARBA00023186"/>
    </source>
</evidence>
<keyword evidence="3" id="KW-0143">Chaperone</keyword>
<sequence>MKLKSLHPFRHSKVKNGDVVHWKMNHLFKKKILRKFPFGDKVEGLVLDHGSRHPNMKRRAENCHILTCNVSLEYEKSEINAGFFYSNAEQREAMVTDERRSVDERVKKIIELKNKVGYIHFIR</sequence>
<dbReference type="Proteomes" id="UP000467841">
    <property type="component" value="Unassembled WGS sequence"/>
</dbReference>
<evidence type="ECO:0000256" key="2">
    <source>
        <dbReference type="ARBA" id="ARBA00022840"/>
    </source>
</evidence>
<keyword evidence="2" id="KW-0067">ATP-binding</keyword>
<name>A0A6D2JF45_9BRAS</name>
<keyword evidence="1" id="KW-0547">Nucleotide-binding</keyword>
<reference evidence="4" key="1">
    <citation type="submission" date="2020-01" db="EMBL/GenBank/DDBJ databases">
        <authorList>
            <person name="Mishra B."/>
        </authorList>
    </citation>
    <scope>NUCLEOTIDE SEQUENCE [LARGE SCALE GENOMIC DNA]</scope>
</reference>
<evidence type="ECO:0000313" key="4">
    <source>
        <dbReference type="EMBL" id="CAA7036000.1"/>
    </source>
</evidence>
<comment type="caution">
    <text evidence="4">The sequence shown here is derived from an EMBL/GenBank/DDBJ whole genome shotgun (WGS) entry which is preliminary data.</text>
</comment>
<dbReference type="Gene3D" id="3.50.7.10">
    <property type="entry name" value="GroEL"/>
    <property type="match status" value="1"/>
</dbReference>
<dbReference type="AlphaFoldDB" id="A0A6D2JF45"/>
<organism evidence="4 5">
    <name type="scientific">Microthlaspi erraticum</name>
    <dbReference type="NCBI Taxonomy" id="1685480"/>
    <lineage>
        <taxon>Eukaryota</taxon>
        <taxon>Viridiplantae</taxon>
        <taxon>Streptophyta</taxon>
        <taxon>Embryophyta</taxon>
        <taxon>Tracheophyta</taxon>
        <taxon>Spermatophyta</taxon>
        <taxon>Magnoliopsida</taxon>
        <taxon>eudicotyledons</taxon>
        <taxon>Gunneridae</taxon>
        <taxon>Pentapetalae</taxon>
        <taxon>rosids</taxon>
        <taxon>malvids</taxon>
        <taxon>Brassicales</taxon>
        <taxon>Brassicaceae</taxon>
        <taxon>Coluteocarpeae</taxon>
        <taxon>Microthlaspi</taxon>
    </lineage>
</organism>
<dbReference type="Pfam" id="PF00118">
    <property type="entry name" value="Cpn60_TCP1"/>
    <property type="match status" value="1"/>
</dbReference>
<accession>A0A6D2JF45</accession>
<dbReference type="InterPro" id="IPR002423">
    <property type="entry name" value="Cpn60/GroEL/TCP-1"/>
</dbReference>